<dbReference type="InterPro" id="IPR001245">
    <property type="entry name" value="Ser-Thr/Tyr_kinase_cat_dom"/>
</dbReference>
<dbReference type="Pfam" id="PF07714">
    <property type="entry name" value="PK_Tyr_Ser-Thr"/>
    <property type="match status" value="1"/>
</dbReference>
<dbReference type="EMBL" id="JARBDR010000886">
    <property type="protein sequence ID" value="KAJ8305071.1"/>
    <property type="molecule type" value="Genomic_DNA"/>
</dbReference>
<evidence type="ECO:0000313" key="3">
    <source>
        <dbReference type="EMBL" id="KAJ8305071.1"/>
    </source>
</evidence>
<reference evidence="3 4" key="1">
    <citation type="submission" date="2022-12" db="EMBL/GenBank/DDBJ databases">
        <title>Chromosome-level genome of Tegillarca granosa.</title>
        <authorList>
            <person name="Kim J."/>
        </authorList>
    </citation>
    <scope>NUCLEOTIDE SEQUENCE [LARGE SCALE GENOMIC DNA]</scope>
    <source>
        <strain evidence="3">Teg-2019</strain>
        <tissue evidence="3">Adductor muscle</tissue>
    </source>
</reference>
<feature type="domain" description="Serine-threonine/tyrosine-protein kinase catalytic" evidence="2">
    <location>
        <begin position="6"/>
        <end position="75"/>
    </location>
</feature>
<protein>
    <recommendedName>
        <fullName evidence="2">Serine-threonine/tyrosine-protein kinase catalytic domain-containing protein</fullName>
    </recommendedName>
</protein>
<dbReference type="PRINTS" id="PR00109">
    <property type="entry name" value="TYRKINASE"/>
</dbReference>
<keyword evidence="4" id="KW-1185">Reference proteome</keyword>
<feature type="signal peptide" evidence="1">
    <location>
        <begin position="1"/>
        <end position="18"/>
    </location>
</feature>
<dbReference type="Proteomes" id="UP001217089">
    <property type="component" value="Unassembled WGS sequence"/>
</dbReference>
<dbReference type="InterPro" id="IPR011009">
    <property type="entry name" value="Kinase-like_dom_sf"/>
</dbReference>
<evidence type="ECO:0000259" key="2">
    <source>
        <dbReference type="Pfam" id="PF07714"/>
    </source>
</evidence>
<organism evidence="3 4">
    <name type="scientific">Tegillarca granosa</name>
    <name type="common">Malaysian cockle</name>
    <name type="synonym">Anadara granosa</name>
    <dbReference type="NCBI Taxonomy" id="220873"/>
    <lineage>
        <taxon>Eukaryota</taxon>
        <taxon>Metazoa</taxon>
        <taxon>Spiralia</taxon>
        <taxon>Lophotrochozoa</taxon>
        <taxon>Mollusca</taxon>
        <taxon>Bivalvia</taxon>
        <taxon>Autobranchia</taxon>
        <taxon>Pteriomorphia</taxon>
        <taxon>Arcoida</taxon>
        <taxon>Arcoidea</taxon>
        <taxon>Arcidae</taxon>
        <taxon>Tegillarca</taxon>
    </lineage>
</organism>
<accession>A0ABQ9EL27</accession>
<keyword evidence="1" id="KW-0732">Signal</keyword>
<comment type="caution">
    <text evidence="3">The sequence shown here is derived from an EMBL/GenBank/DDBJ whole genome shotgun (WGS) entry which is preliminary data.</text>
</comment>
<dbReference type="InterPro" id="IPR050122">
    <property type="entry name" value="RTK"/>
</dbReference>
<dbReference type="PANTHER" id="PTHR24416:SF611">
    <property type="entry name" value="TYROSINE-PROTEIN KINASE TRANSMEMBRANE RECEPTOR ROR"/>
    <property type="match status" value="1"/>
</dbReference>
<gene>
    <name evidence="3" type="ORF">KUTeg_017377</name>
</gene>
<sequence length="110" mass="13123">MYVCMAYGVLLWEIFSYALLPYPGMSNSEVMVYVHQGKRLSLPEGCPNSIFKVMENCWNLLPEFRPTFEEIVKELKYLNKEFYRNTENEEITKIHIEDKNICLYENEKPQ</sequence>
<name>A0ABQ9EL27_TEGGR</name>
<dbReference type="PANTHER" id="PTHR24416">
    <property type="entry name" value="TYROSINE-PROTEIN KINASE RECEPTOR"/>
    <property type="match status" value="1"/>
</dbReference>
<proteinExistence type="predicted"/>
<dbReference type="SUPFAM" id="SSF56112">
    <property type="entry name" value="Protein kinase-like (PK-like)"/>
    <property type="match status" value="1"/>
</dbReference>
<evidence type="ECO:0000256" key="1">
    <source>
        <dbReference type="SAM" id="SignalP"/>
    </source>
</evidence>
<feature type="chain" id="PRO_5045948020" description="Serine-threonine/tyrosine-protein kinase catalytic domain-containing protein" evidence="1">
    <location>
        <begin position="19"/>
        <end position="110"/>
    </location>
</feature>
<evidence type="ECO:0000313" key="4">
    <source>
        <dbReference type="Proteomes" id="UP001217089"/>
    </source>
</evidence>
<dbReference type="Gene3D" id="1.10.510.10">
    <property type="entry name" value="Transferase(Phosphotransferase) domain 1"/>
    <property type="match status" value="1"/>
</dbReference>